<comment type="catalytic activity">
    <reaction evidence="10">
        <text>beta-nicotinamide D-ribonucleotide + ATP + H(+) = diphosphate + NAD(+)</text>
        <dbReference type="Rhea" id="RHEA:21360"/>
        <dbReference type="ChEBI" id="CHEBI:14649"/>
        <dbReference type="ChEBI" id="CHEBI:15378"/>
        <dbReference type="ChEBI" id="CHEBI:30616"/>
        <dbReference type="ChEBI" id="CHEBI:33019"/>
        <dbReference type="ChEBI" id="CHEBI:57540"/>
        <dbReference type="EC" id="2.7.7.1"/>
    </reaction>
</comment>
<evidence type="ECO:0000256" key="1">
    <source>
        <dbReference type="ARBA" id="ARBA00004790"/>
    </source>
</evidence>
<keyword evidence="13" id="KW-0732">Signal</keyword>
<keyword evidence="3" id="KW-0662">Pyridine nucleotide biosynthesis</keyword>
<keyword evidence="17" id="KW-1185">Reference proteome</keyword>
<protein>
    <recommendedName>
        <fullName evidence="18">Nicotinamide-nucleotide adenylyltransferase</fullName>
    </recommendedName>
</protein>
<gene>
    <name evidence="16" type="ORF">BDA99DRAFT_561472</name>
</gene>
<evidence type="ECO:0000256" key="7">
    <source>
        <dbReference type="ARBA" id="ARBA00022741"/>
    </source>
</evidence>
<organism evidence="16 17">
    <name type="scientific">Phascolomyces articulosus</name>
    <dbReference type="NCBI Taxonomy" id="60185"/>
    <lineage>
        <taxon>Eukaryota</taxon>
        <taxon>Fungi</taxon>
        <taxon>Fungi incertae sedis</taxon>
        <taxon>Mucoromycota</taxon>
        <taxon>Mucoromycotina</taxon>
        <taxon>Mucoromycetes</taxon>
        <taxon>Mucorales</taxon>
        <taxon>Lichtheimiaceae</taxon>
        <taxon>Phascolomyces</taxon>
    </lineage>
</organism>
<dbReference type="InterPro" id="IPR015915">
    <property type="entry name" value="Kelch-typ_b-propeller"/>
</dbReference>
<dbReference type="Proteomes" id="UP001209540">
    <property type="component" value="Unassembled WGS sequence"/>
</dbReference>
<dbReference type="InterPro" id="IPR004821">
    <property type="entry name" value="Cyt_trans-like"/>
</dbReference>
<dbReference type="InterPro" id="IPR005248">
    <property type="entry name" value="NadD/NMNAT"/>
</dbReference>
<keyword evidence="4" id="KW-0808">Transferase</keyword>
<feature type="chain" id="PRO_5042115700" description="Nicotinamide-nucleotide adenylyltransferase" evidence="13">
    <location>
        <begin position="22"/>
        <end position="1119"/>
    </location>
</feature>
<feature type="transmembrane region" description="Helical" evidence="12">
    <location>
        <begin position="695"/>
        <end position="717"/>
    </location>
</feature>
<dbReference type="InterPro" id="IPR056737">
    <property type="entry name" value="Beta-prop_ATRN-MKLN-like"/>
</dbReference>
<dbReference type="GO" id="GO:0005524">
    <property type="term" value="F:ATP binding"/>
    <property type="evidence" value="ECO:0007669"/>
    <property type="project" value="UniProtKB-KW"/>
</dbReference>
<name>A0AAD5JWX5_9FUNG</name>
<keyword evidence="8" id="KW-0067">ATP-binding</keyword>
<proteinExistence type="predicted"/>
<keyword evidence="5" id="KW-0548">Nucleotidyltransferase</keyword>
<keyword evidence="12" id="KW-0812">Transmembrane</keyword>
<evidence type="ECO:0000259" key="14">
    <source>
        <dbReference type="Pfam" id="PF01467"/>
    </source>
</evidence>
<dbReference type="Pfam" id="PF24981">
    <property type="entry name" value="Beta-prop_ATRN-LZTR1"/>
    <property type="match status" value="1"/>
</dbReference>
<dbReference type="CDD" id="cd02165">
    <property type="entry name" value="NMNAT"/>
    <property type="match status" value="1"/>
</dbReference>
<feature type="domain" description="Attractin/MKLN-like beta-propeller" evidence="15">
    <location>
        <begin position="41"/>
        <end position="287"/>
    </location>
</feature>
<evidence type="ECO:0000256" key="12">
    <source>
        <dbReference type="SAM" id="Phobius"/>
    </source>
</evidence>
<evidence type="ECO:0000256" key="13">
    <source>
        <dbReference type="SAM" id="SignalP"/>
    </source>
</evidence>
<feature type="domain" description="Cytidyltransferase-like" evidence="14">
    <location>
        <begin position="902"/>
        <end position="1089"/>
    </location>
</feature>
<comment type="caution">
    <text evidence="16">The sequence shown here is derived from an EMBL/GenBank/DDBJ whole genome shotgun (WGS) entry which is preliminary data.</text>
</comment>
<evidence type="ECO:0008006" key="18">
    <source>
        <dbReference type="Google" id="ProtNLM"/>
    </source>
</evidence>
<dbReference type="SUPFAM" id="SSF117281">
    <property type="entry name" value="Kelch motif"/>
    <property type="match status" value="2"/>
</dbReference>
<evidence type="ECO:0000256" key="10">
    <source>
        <dbReference type="ARBA" id="ARBA00049001"/>
    </source>
</evidence>
<evidence type="ECO:0000256" key="5">
    <source>
        <dbReference type="ARBA" id="ARBA00022695"/>
    </source>
</evidence>
<dbReference type="Gene3D" id="3.40.50.620">
    <property type="entry name" value="HUPs"/>
    <property type="match status" value="1"/>
</dbReference>
<evidence type="ECO:0000256" key="6">
    <source>
        <dbReference type="ARBA" id="ARBA00022737"/>
    </source>
</evidence>
<feature type="region of interest" description="Disordered" evidence="11">
    <location>
        <begin position="817"/>
        <end position="844"/>
    </location>
</feature>
<dbReference type="Gene3D" id="2.120.10.80">
    <property type="entry name" value="Kelch-type beta propeller"/>
    <property type="match status" value="2"/>
</dbReference>
<dbReference type="Pfam" id="PF01467">
    <property type="entry name" value="CTP_transf_like"/>
    <property type="match status" value="1"/>
</dbReference>
<evidence type="ECO:0000256" key="2">
    <source>
        <dbReference type="ARBA" id="ARBA00022441"/>
    </source>
</evidence>
<accession>A0AAD5JWX5</accession>
<dbReference type="PANTHER" id="PTHR46093:SF18">
    <property type="entry name" value="FIBRONECTIN TYPE-III DOMAIN-CONTAINING PROTEIN"/>
    <property type="match status" value="1"/>
</dbReference>
<evidence type="ECO:0000256" key="3">
    <source>
        <dbReference type="ARBA" id="ARBA00022642"/>
    </source>
</evidence>
<evidence type="ECO:0000313" key="17">
    <source>
        <dbReference type="Proteomes" id="UP001209540"/>
    </source>
</evidence>
<evidence type="ECO:0000256" key="11">
    <source>
        <dbReference type="SAM" id="MobiDB-lite"/>
    </source>
</evidence>
<reference evidence="16" key="2">
    <citation type="submission" date="2023-02" db="EMBL/GenBank/DDBJ databases">
        <authorList>
            <consortium name="DOE Joint Genome Institute"/>
            <person name="Mondo S.J."/>
            <person name="Chang Y."/>
            <person name="Wang Y."/>
            <person name="Ahrendt S."/>
            <person name="Andreopoulos W."/>
            <person name="Barry K."/>
            <person name="Beard J."/>
            <person name="Benny G.L."/>
            <person name="Blankenship S."/>
            <person name="Bonito G."/>
            <person name="Cuomo C."/>
            <person name="Desiro A."/>
            <person name="Gervers K.A."/>
            <person name="Hundley H."/>
            <person name="Kuo A."/>
            <person name="LaButti K."/>
            <person name="Lang B.F."/>
            <person name="Lipzen A."/>
            <person name="O'Donnell K."/>
            <person name="Pangilinan J."/>
            <person name="Reynolds N."/>
            <person name="Sandor L."/>
            <person name="Smith M.W."/>
            <person name="Tsang A."/>
            <person name="Grigoriev I.V."/>
            <person name="Stajich J.E."/>
            <person name="Spatafora J.W."/>
        </authorList>
    </citation>
    <scope>NUCLEOTIDE SEQUENCE</scope>
    <source>
        <strain evidence="16">RSA 2281</strain>
    </source>
</reference>
<keyword evidence="2" id="KW-0880">Kelch repeat</keyword>
<evidence type="ECO:0000256" key="4">
    <source>
        <dbReference type="ARBA" id="ARBA00022679"/>
    </source>
</evidence>
<evidence type="ECO:0000256" key="8">
    <source>
        <dbReference type="ARBA" id="ARBA00022840"/>
    </source>
</evidence>
<feature type="transmembrane region" description="Helical" evidence="12">
    <location>
        <begin position="432"/>
        <end position="450"/>
    </location>
</feature>
<evidence type="ECO:0000259" key="15">
    <source>
        <dbReference type="Pfam" id="PF24981"/>
    </source>
</evidence>
<dbReference type="InterPro" id="IPR014729">
    <property type="entry name" value="Rossmann-like_a/b/a_fold"/>
</dbReference>
<dbReference type="EMBL" id="JAIXMP010000019">
    <property type="protein sequence ID" value="KAI9258033.1"/>
    <property type="molecule type" value="Genomic_DNA"/>
</dbReference>
<evidence type="ECO:0000256" key="9">
    <source>
        <dbReference type="ARBA" id="ARBA00023027"/>
    </source>
</evidence>
<sequence>MMAISYFVLALLLSTATLTQAYFYVPNFMSTLPFQGGSAYATRGDSIYIFGGENATSSHTNKLYQLQQTSTSFTWREVPQTNPPPGALYGQAMVSNTGKTMLLLGGMSDQTANQEIPLQLYSYNFDTTEWHAAPTNNNLNATASIPYNRQLFSATYDNGTTLYIYGGSLNNTAIFPDFYKVDVGTSNFVFTELPNPGIPRYGHTASLLSDGKLVIIGGVGMTPQGSGLASMEQLYIFDTKSNQWTVQATQAGSGGVFPSTRSSHNAIVTSDDKIIVFGGDNGASQRDRMYLNAIAILDTKTWTWEVPQPDGIPPSRRSYAVAGILDNDQHLTVAFGAALNTYYNDINVYSLADSKWLQSFDDNEDGSGSGVSAGLIAGVTIAAVVLVAIILFLLWRFQSYIRWLFTRIHHDIWKPRTGEPVWAETTRIVSQIFLLFLFICFLVFVIRQAVNSPNVTQRIEDAAAEVDVPDVRFCFDGYPTYGAGDARNPGVVCQTDTGYSCSHYIQPLNMSIFTPTFASNLGAVGCFLFRGDKDFKMTSTSGQNNGSRLLFSIFGDQTATFARVHVSVYPKEMDPNVKVYNINDDVPVIMSDFDVLSWQNNERNDIQATNIYDIEPFTYNAMSYNLIDHRYLQDVGWNYVGFSPITNSTPEIESNFRSEAPNPNYTMSHADMGFIAIYPDKYAEFTDREVKMYTLLNALGFVGGIFGLLIAVQTWLFGFRPRSPWGVVHRWSVGDMKRSLLRGLQSNFKTTDSTVPLVHPLHPRFSMQNMADLGYESEGQRISRVEERMQILELLFKAYYVDDEIFRSLDNATKNMPNSPGGAGAAAGPLFPSEKGAAGPATGGHTDMTRSNTGGFSHMFNHRQSVNSVNSDTNSQQNLNDHRHWLQTNNDNIEKKNILVLDSSFNPPTKAHVALVHTTLDHFPPNTFTGCLFLFTCNNVDKPLSGASPPQRLAMMTLIADHMASFVPTAVGTTASGRFIDKAKALEETLDTNNDKKHEFYFIVGHDTMVRLLDPKYYQGVPVEKALAPFFQHSRLICVDRPGFGDMESFWEQVKQDHPWLLQEEENKKVERIELKNNQAQNISSTLARSMVFKHQWDQLNTVVDPKISDYIRQHKLYL</sequence>
<dbReference type="GO" id="GO:0000309">
    <property type="term" value="F:nicotinamide-nucleotide adenylyltransferase activity"/>
    <property type="evidence" value="ECO:0007669"/>
    <property type="project" value="UniProtKB-EC"/>
</dbReference>
<comment type="pathway">
    <text evidence="1">Cofactor biosynthesis; NAD(+) biosynthesis.</text>
</comment>
<feature type="signal peptide" evidence="13">
    <location>
        <begin position="1"/>
        <end position="21"/>
    </location>
</feature>
<reference evidence="16" key="1">
    <citation type="journal article" date="2022" name="IScience">
        <title>Evolution of zygomycete secretomes and the origins of terrestrial fungal ecologies.</title>
        <authorList>
            <person name="Chang Y."/>
            <person name="Wang Y."/>
            <person name="Mondo S."/>
            <person name="Ahrendt S."/>
            <person name="Andreopoulos W."/>
            <person name="Barry K."/>
            <person name="Beard J."/>
            <person name="Benny G.L."/>
            <person name="Blankenship S."/>
            <person name="Bonito G."/>
            <person name="Cuomo C."/>
            <person name="Desiro A."/>
            <person name="Gervers K.A."/>
            <person name="Hundley H."/>
            <person name="Kuo A."/>
            <person name="LaButti K."/>
            <person name="Lang B.F."/>
            <person name="Lipzen A."/>
            <person name="O'Donnell K."/>
            <person name="Pangilinan J."/>
            <person name="Reynolds N."/>
            <person name="Sandor L."/>
            <person name="Smith M.E."/>
            <person name="Tsang A."/>
            <person name="Grigoriev I.V."/>
            <person name="Stajich J.E."/>
            <person name="Spatafora J.W."/>
        </authorList>
    </citation>
    <scope>NUCLEOTIDE SEQUENCE</scope>
    <source>
        <strain evidence="16">RSA 2281</strain>
    </source>
</reference>
<feature type="transmembrane region" description="Helical" evidence="12">
    <location>
        <begin position="373"/>
        <end position="395"/>
    </location>
</feature>
<keyword evidence="12" id="KW-0472">Membrane</keyword>
<keyword evidence="6" id="KW-0677">Repeat</keyword>
<dbReference type="GO" id="GO:0009435">
    <property type="term" value="P:NAD+ biosynthetic process"/>
    <property type="evidence" value="ECO:0007669"/>
    <property type="project" value="InterPro"/>
</dbReference>
<keyword evidence="12" id="KW-1133">Transmembrane helix</keyword>
<feature type="transmembrane region" description="Helical" evidence="12">
    <location>
        <begin position="512"/>
        <end position="529"/>
    </location>
</feature>
<keyword evidence="7" id="KW-0547">Nucleotide-binding</keyword>
<dbReference type="AlphaFoldDB" id="A0AAD5JWX5"/>
<evidence type="ECO:0000313" key="16">
    <source>
        <dbReference type="EMBL" id="KAI9258033.1"/>
    </source>
</evidence>
<dbReference type="PANTHER" id="PTHR46093">
    <property type="entry name" value="ACYL-COA-BINDING DOMAIN-CONTAINING PROTEIN 5"/>
    <property type="match status" value="1"/>
</dbReference>
<dbReference type="SUPFAM" id="SSF52374">
    <property type="entry name" value="Nucleotidylyl transferase"/>
    <property type="match status" value="1"/>
</dbReference>
<keyword evidence="9" id="KW-0520">NAD</keyword>